<dbReference type="RefSeq" id="WP_203706601.1">
    <property type="nucleotide sequence ID" value="NZ_BAAALU010000009.1"/>
</dbReference>
<dbReference type="SFLD" id="SFLDS00036">
    <property type="entry name" value="Aromatic_Prenyltransferase"/>
    <property type="match status" value="1"/>
</dbReference>
<reference evidence="2 3" key="1">
    <citation type="submission" date="2021-01" db="EMBL/GenBank/DDBJ databases">
        <title>Whole genome shotgun sequence of Asanoa iriomotensis NBRC 100142.</title>
        <authorList>
            <person name="Komaki H."/>
            <person name="Tamura T."/>
        </authorList>
    </citation>
    <scope>NUCLEOTIDE SEQUENCE [LARGE SCALE GENOMIC DNA]</scope>
    <source>
        <strain evidence="2 3">NBRC 100142</strain>
    </source>
</reference>
<comment type="caution">
    <text evidence="2">The sequence shown here is derived from an EMBL/GenBank/DDBJ whole genome shotgun (WGS) entry which is preliminary data.</text>
</comment>
<gene>
    <name evidence="2" type="ORF">Air01nite_58700</name>
</gene>
<dbReference type="Pfam" id="PF11991">
    <property type="entry name" value="Trp_DMAT"/>
    <property type="match status" value="1"/>
</dbReference>
<organism evidence="2 3">
    <name type="scientific">Asanoa iriomotensis</name>
    <dbReference type="NCBI Taxonomy" id="234613"/>
    <lineage>
        <taxon>Bacteria</taxon>
        <taxon>Bacillati</taxon>
        <taxon>Actinomycetota</taxon>
        <taxon>Actinomycetes</taxon>
        <taxon>Micromonosporales</taxon>
        <taxon>Micromonosporaceae</taxon>
        <taxon>Asanoa</taxon>
    </lineage>
</organism>
<name>A0ABQ4CAI3_9ACTN</name>
<dbReference type="Proteomes" id="UP000624325">
    <property type="component" value="Unassembled WGS sequence"/>
</dbReference>
<dbReference type="InterPro" id="IPR017795">
    <property type="entry name" value="ABBA_NscD-like"/>
</dbReference>
<evidence type="ECO:0000313" key="2">
    <source>
        <dbReference type="EMBL" id="GIF59775.1"/>
    </source>
</evidence>
<protein>
    <submittedName>
        <fullName evidence="2">Prenyltransferase</fullName>
    </submittedName>
</protein>
<evidence type="ECO:0000256" key="1">
    <source>
        <dbReference type="ARBA" id="ARBA00022679"/>
    </source>
</evidence>
<proteinExistence type="predicted"/>
<dbReference type="InterPro" id="IPR033964">
    <property type="entry name" value="ABBA"/>
</dbReference>
<sequence>MDQTTLFDRLAGQLHRLSILTRTDPTVAGRLLADLLGPAGARPLDRAPAWPSGIADDHTPVEFSLAFHAGTPPTLRILAEAPADVLTPAAHLAAGHAFVRAQADRLTLSLAAFDRVRHLFMPNDPRAAFTLWHSLVFARRPELKVYFNPEIRGTDRATELVQEGLGLLGLAASYPALVDRMRDRALAGVDRLAFFALDLHDGPHARVKLYLAHHDATADDMVHAAAAVKDVDPGELREFCRIAGDGVDVFAGLPLIGSYTFTAGATYPVGYSLYVPIRGYVTDDGEAYERVAAVLRRYRFDISYLDQALAAVTSRRLRDGVGLLAHVSLRLGPPRPGVTVYLSAEAYRVQPPGAAAMPTRIVEPSRSES</sequence>
<dbReference type="SFLD" id="SFLDG01162">
    <property type="entry name" value="I"/>
    <property type="match status" value="1"/>
</dbReference>
<keyword evidence="1" id="KW-0808">Transferase</keyword>
<evidence type="ECO:0000313" key="3">
    <source>
        <dbReference type="Proteomes" id="UP000624325"/>
    </source>
</evidence>
<dbReference type="EMBL" id="BONC01000053">
    <property type="protein sequence ID" value="GIF59775.1"/>
    <property type="molecule type" value="Genomic_DNA"/>
</dbReference>
<accession>A0ABQ4CAI3</accession>
<keyword evidence="3" id="KW-1185">Reference proteome</keyword>